<dbReference type="RefSeq" id="WP_263599780.1">
    <property type="nucleotide sequence ID" value="NZ_CP107027.1"/>
</dbReference>
<dbReference type="Proteomes" id="UP001163104">
    <property type="component" value="Chromosome"/>
</dbReference>
<keyword evidence="1" id="KW-0812">Transmembrane</keyword>
<evidence type="ECO:0000313" key="2">
    <source>
        <dbReference type="EMBL" id="UYG96740.1"/>
    </source>
</evidence>
<organism evidence="2 3">
    <name type="scientific">Cytobacillus firmus</name>
    <name type="common">Bacillus firmus</name>
    <dbReference type="NCBI Taxonomy" id="1399"/>
    <lineage>
        <taxon>Bacteria</taxon>
        <taxon>Bacillati</taxon>
        <taxon>Bacillota</taxon>
        <taxon>Bacilli</taxon>
        <taxon>Bacillales</taxon>
        <taxon>Bacillaceae</taxon>
        <taxon>Cytobacillus</taxon>
    </lineage>
</organism>
<feature type="transmembrane region" description="Helical" evidence="1">
    <location>
        <begin position="135"/>
        <end position="152"/>
    </location>
</feature>
<reference evidence="2" key="1">
    <citation type="submission" date="2022-10" db="EMBL/GenBank/DDBJ databases">
        <title>Mechanism of multi-heavy metal repair in Cytobacillus Firmus M7.</title>
        <authorList>
            <person name="Li X."/>
            <person name="Yu C."/>
        </authorList>
    </citation>
    <scope>NUCLEOTIDE SEQUENCE</scope>
    <source>
        <strain evidence="2">M7</strain>
    </source>
</reference>
<evidence type="ECO:0000313" key="3">
    <source>
        <dbReference type="Proteomes" id="UP001163104"/>
    </source>
</evidence>
<gene>
    <name evidence="2" type="ORF">OD459_06840</name>
</gene>
<accession>A0AA46SKR1</accession>
<protein>
    <submittedName>
        <fullName evidence="2">Uncharacterized protein</fullName>
    </submittedName>
</protein>
<feature type="transmembrane region" description="Helical" evidence="1">
    <location>
        <begin position="48"/>
        <end position="70"/>
    </location>
</feature>
<dbReference type="AlphaFoldDB" id="A0AA46SKR1"/>
<keyword evidence="1" id="KW-0472">Membrane</keyword>
<sequence length="260" mass="30253">MSERYDSLDRHYKEIENLNLTTSILFWVNAALSIAVFFVNDYLTAKNILLFVFTITTLAYFVIDNYLSIFKIPKVEDKRRVHLLTNSFNVPLDNERTNKYYNNELDPSLLKLGANIFENSLFAQRVTHQMAKKERIKVGLFIVVFVVALMYRTTEIELISILAQTLFASTLIPAYLRLEVLHYKNKAIFDCLHDIFLLHNQSNENDERLSAKLLDCFVKYESAKAYSGVKQDSKVFHKINPEVTVEWEEIKRSLNIGGNH</sequence>
<proteinExistence type="predicted"/>
<feature type="transmembrane region" description="Helical" evidence="1">
    <location>
        <begin position="158"/>
        <end position="176"/>
    </location>
</feature>
<evidence type="ECO:0000256" key="1">
    <source>
        <dbReference type="SAM" id="Phobius"/>
    </source>
</evidence>
<dbReference type="EMBL" id="CP107027">
    <property type="protein sequence ID" value="UYG96740.1"/>
    <property type="molecule type" value="Genomic_DNA"/>
</dbReference>
<keyword evidence="1" id="KW-1133">Transmembrane helix</keyword>
<feature type="transmembrane region" description="Helical" evidence="1">
    <location>
        <begin position="20"/>
        <end position="42"/>
    </location>
</feature>
<name>A0AA46SKR1_CYTFI</name>